<gene>
    <name evidence="3" type="ORF">ACFO3O_10830</name>
</gene>
<dbReference type="Gene3D" id="3.60.10.10">
    <property type="entry name" value="Endonuclease/exonuclease/phosphatase"/>
    <property type="match status" value="1"/>
</dbReference>
<evidence type="ECO:0000313" key="4">
    <source>
        <dbReference type="Proteomes" id="UP001596043"/>
    </source>
</evidence>
<feature type="transmembrane region" description="Helical" evidence="1">
    <location>
        <begin position="59"/>
        <end position="82"/>
    </location>
</feature>
<evidence type="ECO:0000313" key="3">
    <source>
        <dbReference type="EMBL" id="MFC4634404.1"/>
    </source>
</evidence>
<dbReference type="RefSeq" id="WP_379978631.1">
    <property type="nucleotide sequence ID" value="NZ_JBHSFV010000006.1"/>
</dbReference>
<protein>
    <submittedName>
        <fullName evidence="3">Endonuclease/exonuclease/phosphatase family protein</fullName>
    </submittedName>
</protein>
<dbReference type="EMBL" id="JBHSFV010000006">
    <property type="protein sequence ID" value="MFC4634404.1"/>
    <property type="molecule type" value="Genomic_DNA"/>
</dbReference>
<organism evidence="3 4">
    <name type="scientific">Dokdonia ponticola</name>
    <dbReference type="NCBI Taxonomy" id="2041041"/>
    <lineage>
        <taxon>Bacteria</taxon>
        <taxon>Pseudomonadati</taxon>
        <taxon>Bacteroidota</taxon>
        <taxon>Flavobacteriia</taxon>
        <taxon>Flavobacteriales</taxon>
        <taxon>Flavobacteriaceae</taxon>
        <taxon>Dokdonia</taxon>
    </lineage>
</organism>
<comment type="caution">
    <text evidence="3">The sequence shown here is derived from an EMBL/GenBank/DDBJ whole genome shotgun (WGS) entry which is preliminary data.</text>
</comment>
<dbReference type="Proteomes" id="UP001596043">
    <property type="component" value="Unassembled WGS sequence"/>
</dbReference>
<reference evidence="4" key="1">
    <citation type="journal article" date="2019" name="Int. J. Syst. Evol. Microbiol.">
        <title>The Global Catalogue of Microorganisms (GCM) 10K type strain sequencing project: providing services to taxonomists for standard genome sequencing and annotation.</title>
        <authorList>
            <consortium name="The Broad Institute Genomics Platform"/>
            <consortium name="The Broad Institute Genome Sequencing Center for Infectious Disease"/>
            <person name="Wu L."/>
            <person name="Ma J."/>
        </authorList>
    </citation>
    <scope>NUCLEOTIDE SEQUENCE [LARGE SCALE GENOMIC DNA]</scope>
    <source>
        <strain evidence="4">YJ-61-S</strain>
    </source>
</reference>
<sequence>MINTFIIISLLFSIVCFLPAFSITHWSFRGFDFIRMQLLFLQILLFILGLFLFEENNIALLLSLVALFIAIIYQTSIILPYLPLKKVRHKQLDNAQTISIISVNVLQKNKEYEKLIKLIDDIQPDIVLTMETNKAWEEALGKIETDYPFTYKIPKENRYGMHFYTKLKVNSVKEHYFISDETPAIEVHLEDKTNSNFVFFGIHPPPPSPTEKPTSRQKDGELMKIAKLIRELKIPAIATGDFNNVCWSRSAKLFSKVSGMKDARLKNGIHGSFPAGPVIFRIPIDLIFSSNGIEVNKIKTLTDVGSDHLPIFSKFTVTGPQKEEVKDVKSDVKKEANAIIEEGYKAVEEEE</sequence>
<name>A0ABV9HWN5_9FLAO</name>
<feature type="domain" description="Endonuclease/exonuclease/phosphatase" evidence="2">
    <location>
        <begin position="102"/>
        <end position="308"/>
    </location>
</feature>
<keyword evidence="1" id="KW-0472">Membrane</keyword>
<dbReference type="SUPFAM" id="SSF56219">
    <property type="entry name" value="DNase I-like"/>
    <property type="match status" value="1"/>
</dbReference>
<proteinExistence type="predicted"/>
<keyword evidence="3" id="KW-0378">Hydrolase</keyword>
<dbReference type="InterPro" id="IPR005135">
    <property type="entry name" value="Endo/exonuclease/phosphatase"/>
</dbReference>
<accession>A0ABV9HWN5</accession>
<dbReference type="InterPro" id="IPR036691">
    <property type="entry name" value="Endo/exonu/phosph_ase_sf"/>
</dbReference>
<feature type="transmembrane region" description="Helical" evidence="1">
    <location>
        <begin position="33"/>
        <end position="53"/>
    </location>
</feature>
<keyword evidence="3" id="KW-0540">Nuclease</keyword>
<keyword evidence="4" id="KW-1185">Reference proteome</keyword>
<evidence type="ECO:0000256" key="1">
    <source>
        <dbReference type="SAM" id="Phobius"/>
    </source>
</evidence>
<evidence type="ECO:0000259" key="2">
    <source>
        <dbReference type="Pfam" id="PF03372"/>
    </source>
</evidence>
<feature type="transmembrane region" description="Helical" evidence="1">
    <location>
        <begin position="6"/>
        <end position="26"/>
    </location>
</feature>
<dbReference type="Pfam" id="PF03372">
    <property type="entry name" value="Exo_endo_phos"/>
    <property type="match status" value="1"/>
</dbReference>
<keyword evidence="1" id="KW-0812">Transmembrane</keyword>
<dbReference type="GO" id="GO:0004519">
    <property type="term" value="F:endonuclease activity"/>
    <property type="evidence" value="ECO:0007669"/>
    <property type="project" value="UniProtKB-KW"/>
</dbReference>
<keyword evidence="1" id="KW-1133">Transmembrane helix</keyword>
<keyword evidence="3" id="KW-0255">Endonuclease</keyword>